<feature type="non-terminal residue" evidence="1">
    <location>
        <position position="1"/>
    </location>
</feature>
<accession>A0A8S0TJF8</accession>
<reference evidence="1 2" key="1">
    <citation type="submission" date="2019-12" db="EMBL/GenBank/DDBJ databases">
        <authorList>
            <person name="Alioto T."/>
            <person name="Alioto T."/>
            <person name="Gomez Garrido J."/>
        </authorList>
    </citation>
    <scope>NUCLEOTIDE SEQUENCE [LARGE SCALE GENOMIC DNA]</scope>
</reference>
<organism evidence="1 2">
    <name type="scientific">Olea europaea subsp. europaea</name>
    <dbReference type="NCBI Taxonomy" id="158383"/>
    <lineage>
        <taxon>Eukaryota</taxon>
        <taxon>Viridiplantae</taxon>
        <taxon>Streptophyta</taxon>
        <taxon>Embryophyta</taxon>
        <taxon>Tracheophyta</taxon>
        <taxon>Spermatophyta</taxon>
        <taxon>Magnoliopsida</taxon>
        <taxon>eudicotyledons</taxon>
        <taxon>Gunneridae</taxon>
        <taxon>Pentapetalae</taxon>
        <taxon>asterids</taxon>
        <taxon>lamiids</taxon>
        <taxon>Lamiales</taxon>
        <taxon>Oleaceae</taxon>
        <taxon>Oleeae</taxon>
        <taxon>Olea</taxon>
    </lineage>
</organism>
<dbReference type="Proteomes" id="UP000594638">
    <property type="component" value="Unassembled WGS sequence"/>
</dbReference>
<dbReference type="Gramene" id="OE9A083395T1">
    <property type="protein sequence ID" value="OE9A083395C1"/>
    <property type="gene ID" value="OE9A083395"/>
</dbReference>
<name>A0A8S0TJF8_OLEEU</name>
<sequence length="80" mass="8995">KLGKRPSTSQRDTTENVVDIQNAQTQQHFVQTQTSYLQYPRPTTFPLTQYSITTPFSLLVVLPSSNFIPSSSTNIMDSSQ</sequence>
<dbReference type="AlphaFoldDB" id="A0A8S0TJF8"/>
<protein>
    <submittedName>
        <fullName evidence="1">Uncharacterized protein</fullName>
    </submittedName>
</protein>
<gene>
    <name evidence="1" type="ORF">OLEA9_A083395</name>
</gene>
<keyword evidence="2" id="KW-1185">Reference proteome</keyword>
<evidence type="ECO:0000313" key="2">
    <source>
        <dbReference type="Proteomes" id="UP000594638"/>
    </source>
</evidence>
<evidence type="ECO:0000313" key="1">
    <source>
        <dbReference type="EMBL" id="CAA3003609.1"/>
    </source>
</evidence>
<comment type="caution">
    <text evidence="1">The sequence shown here is derived from an EMBL/GenBank/DDBJ whole genome shotgun (WGS) entry which is preliminary data.</text>
</comment>
<feature type="non-terminal residue" evidence="1">
    <location>
        <position position="80"/>
    </location>
</feature>
<proteinExistence type="predicted"/>
<dbReference type="EMBL" id="CACTIH010005992">
    <property type="protein sequence ID" value="CAA3003609.1"/>
    <property type="molecule type" value="Genomic_DNA"/>
</dbReference>